<comment type="caution">
    <text evidence="3">The sequence shown here is derived from an EMBL/GenBank/DDBJ whole genome shotgun (WGS) entry which is preliminary data.</text>
</comment>
<accession>A0ABT6KQ69</accession>
<proteinExistence type="predicted"/>
<dbReference type="Proteomes" id="UP001160142">
    <property type="component" value="Unassembled WGS sequence"/>
</dbReference>
<feature type="region of interest" description="Disordered" evidence="1">
    <location>
        <begin position="72"/>
        <end position="92"/>
    </location>
</feature>
<gene>
    <name evidence="3" type="ORF">M2152_001825</name>
</gene>
<organism evidence="3 4">
    <name type="scientific">Antiquaquibacter oligotrophicus</name>
    <dbReference type="NCBI Taxonomy" id="2880260"/>
    <lineage>
        <taxon>Bacteria</taxon>
        <taxon>Bacillati</taxon>
        <taxon>Actinomycetota</taxon>
        <taxon>Actinomycetes</taxon>
        <taxon>Micrococcales</taxon>
        <taxon>Microbacteriaceae</taxon>
        <taxon>Antiquaquibacter</taxon>
    </lineage>
</organism>
<dbReference type="RefSeq" id="WP_322133951.1">
    <property type="nucleotide sequence ID" value="NZ_CP085036.1"/>
</dbReference>
<evidence type="ECO:0000256" key="1">
    <source>
        <dbReference type="SAM" id="MobiDB-lite"/>
    </source>
</evidence>
<evidence type="ECO:0000259" key="2">
    <source>
        <dbReference type="Pfam" id="PF12728"/>
    </source>
</evidence>
<name>A0ABT6KQ69_9MICO</name>
<sequence length="92" mass="10780">MNTVEATRSRFITVSEAARILRISRALAYTLIRSGELRAIKVGGARWRIEREVLERYIDDLYEESRRRSLWEQSEVASLSETSSFQNRNRSD</sequence>
<reference evidence="3 4" key="1">
    <citation type="submission" date="2023-04" db="EMBL/GenBank/DDBJ databases">
        <title>Genome Encyclopedia of Bacteria and Archaea VI: Functional Genomics of Type Strains.</title>
        <authorList>
            <person name="Whitman W."/>
        </authorList>
    </citation>
    <scope>NUCLEOTIDE SEQUENCE [LARGE SCALE GENOMIC DNA]</scope>
    <source>
        <strain evidence="3 4">SG_E_30_P1</strain>
    </source>
</reference>
<dbReference type="Pfam" id="PF12728">
    <property type="entry name" value="HTH_17"/>
    <property type="match status" value="1"/>
</dbReference>
<protein>
    <submittedName>
        <fullName evidence="3">Excisionase family DNA binding protein</fullName>
    </submittedName>
</protein>
<dbReference type="InterPro" id="IPR010093">
    <property type="entry name" value="SinI_DNA-bd"/>
</dbReference>
<feature type="domain" description="Helix-turn-helix" evidence="2">
    <location>
        <begin position="12"/>
        <end position="59"/>
    </location>
</feature>
<dbReference type="InterPro" id="IPR041657">
    <property type="entry name" value="HTH_17"/>
</dbReference>
<dbReference type="EMBL" id="JARXVQ010000001">
    <property type="protein sequence ID" value="MDH6181643.1"/>
    <property type="molecule type" value="Genomic_DNA"/>
</dbReference>
<evidence type="ECO:0000313" key="4">
    <source>
        <dbReference type="Proteomes" id="UP001160142"/>
    </source>
</evidence>
<dbReference type="NCBIfam" id="TIGR01764">
    <property type="entry name" value="excise"/>
    <property type="match status" value="1"/>
</dbReference>
<evidence type="ECO:0000313" key="3">
    <source>
        <dbReference type="EMBL" id="MDH6181643.1"/>
    </source>
</evidence>
<keyword evidence="4" id="KW-1185">Reference proteome</keyword>